<feature type="region of interest" description="Disordered" evidence="1">
    <location>
        <begin position="85"/>
        <end position="118"/>
    </location>
</feature>
<evidence type="ECO:0000256" key="1">
    <source>
        <dbReference type="SAM" id="MobiDB-lite"/>
    </source>
</evidence>
<name>A0A815ML92_9BILA</name>
<dbReference type="EMBL" id="CAJNOU010004029">
    <property type="protein sequence ID" value="CAF1423092.1"/>
    <property type="molecule type" value="Genomic_DNA"/>
</dbReference>
<dbReference type="Proteomes" id="UP000663874">
    <property type="component" value="Unassembled WGS sequence"/>
</dbReference>
<sequence>MASLTNSQAKLIDDDIKTNKDRNGNYICMFCKVTIDTVKKNCIKHMKQRHPKDVEELIKTRMNIRQAQHEERLEAAAVLDAALENVDKEDDDDDDDDSIAQYTSNRMDHSVMKKDDDEEQIKSQLYDFFKKLKKGSMSEGQYLASVNALPDK</sequence>
<organism evidence="2 4">
    <name type="scientific">Rotaria sordida</name>
    <dbReference type="NCBI Taxonomy" id="392033"/>
    <lineage>
        <taxon>Eukaryota</taxon>
        <taxon>Metazoa</taxon>
        <taxon>Spiralia</taxon>
        <taxon>Gnathifera</taxon>
        <taxon>Rotifera</taxon>
        <taxon>Eurotatoria</taxon>
        <taxon>Bdelloidea</taxon>
        <taxon>Philodinida</taxon>
        <taxon>Philodinidae</taxon>
        <taxon>Rotaria</taxon>
    </lineage>
</organism>
<dbReference type="Proteomes" id="UP000663889">
    <property type="component" value="Unassembled WGS sequence"/>
</dbReference>
<evidence type="ECO:0000313" key="4">
    <source>
        <dbReference type="Proteomes" id="UP000663889"/>
    </source>
</evidence>
<dbReference type="EMBL" id="CAJOBE010005758">
    <property type="protein sequence ID" value="CAF3984240.1"/>
    <property type="molecule type" value="Genomic_DNA"/>
</dbReference>
<dbReference type="AlphaFoldDB" id="A0A815ML92"/>
<evidence type="ECO:0000313" key="2">
    <source>
        <dbReference type="EMBL" id="CAF1423092.1"/>
    </source>
</evidence>
<feature type="compositionally biased region" description="Acidic residues" evidence="1">
    <location>
        <begin position="87"/>
        <end position="98"/>
    </location>
</feature>
<gene>
    <name evidence="3" type="ORF">FNK824_LOCUS25039</name>
    <name evidence="2" type="ORF">SEV965_LOCUS32386</name>
</gene>
<protein>
    <submittedName>
        <fullName evidence="2">Uncharacterized protein</fullName>
    </submittedName>
</protein>
<feature type="compositionally biased region" description="Basic and acidic residues" evidence="1">
    <location>
        <begin position="106"/>
        <end position="115"/>
    </location>
</feature>
<accession>A0A815ML92</accession>
<evidence type="ECO:0000313" key="3">
    <source>
        <dbReference type="EMBL" id="CAF3984240.1"/>
    </source>
</evidence>
<reference evidence="2" key="1">
    <citation type="submission" date="2021-02" db="EMBL/GenBank/DDBJ databases">
        <authorList>
            <person name="Nowell W R."/>
        </authorList>
    </citation>
    <scope>NUCLEOTIDE SEQUENCE</scope>
</reference>
<proteinExistence type="predicted"/>
<comment type="caution">
    <text evidence="2">The sequence shown here is derived from an EMBL/GenBank/DDBJ whole genome shotgun (WGS) entry which is preliminary data.</text>
</comment>